<evidence type="ECO:0000259" key="1">
    <source>
        <dbReference type="PROSITE" id="PS51186"/>
    </source>
</evidence>
<name>A0A8J2TUK3_9BACI</name>
<dbReference type="EMBL" id="BMEV01000066">
    <property type="protein sequence ID" value="GFZ86268.1"/>
    <property type="molecule type" value="Genomic_DNA"/>
</dbReference>
<evidence type="ECO:0000313" key="4">
    <source>
        <dbReference type="Proteomes" id="UP000602050"/>
    </source>
</evidence>
<dbReference type="GO" id="GO:0016747">
    <property type="term" value="F:acyltransferase activity, transferring groups other than amino-acyl groups"/>
    <property type="evidence" value="ECO:0007669"/>
    <property type="project" value="InterPro"/>
</dbReference>
<evidence type="ECO:0000259" key="2">
    <source>
        <dbReference type="PROSITE" id="PS51729"/>
    </source>
</evidence>
<dbReference type="Proteomes" id="UP000602050">
    <property type="component" value="Unassembled WGS sequence"/>
</dbReference>
<organism evidence="3 4">
    <name type="scientific">Compostibacillus humi</name>
    <dbReference type="NCBI Taxonomy" id="1245525"/>
    <lineage>
        <taxon>Bacteria</taxon>
        <taxon>Bacillati</taxon>
        <taxon>Bacillota</taxon>
        <taxon>Bacilli</taxon>
        <taxon>Bacillales</taxon>
        <taxon>Bacillaceae</taxon>
        <taxon>Compostibacillus</taxon>
    </lineage>
</organism>
<dbReference type="InterPro" id="IPR016181">
    <property type="entry name" value="Acyl_CoA_acyltransferase"/>
</dbReference>
<feature type="domain" description="N-acetyltransferase" evidence="2">
    <location>
        <begin position="3"/>
        <end position="91"/>
    </location>
</feature>
<protein>
    <submittedName>
        <fullName evidence="3">N-acetyltransferase</fullName>
    </submittedName>
</protein>
<dbReference type="PROSITE" id="PS51729">
    <property type="entry name" value="GNAT_YJDJ"/>
    <property type="match status" value="1"/>
</dbReference>
<gene>
    <name evidence="3" type="ORF">GCM10010978_27780</name>
</gene>
<feature type="domain" description="N-acetyltransferase" evidence="1">
    <location>
        <begin position="1"/>
        <end position="92"/>
    </location>
</feature>
<dbReference type="InterPro" id="IPR031165">
    <property type="entry name" value="GNAT_YJDJ"/>
</dbReference>
<dbReference type="InterPro" id="IPR000182">
    <property type="entry name" value="GNAT_dom"/>
</dbReference>
<comment type="caution">
    <text evidence="3">The sequence shown here is derived from an EMBL/GenBank/DDBJ whole genome shotgun (WGS) entry which is preliminary data.</text>
</comment>
<sequence length="92" mass="10595">MHEIKKGENKFYIGEDIKEPIAELTFIESGKNRIVADHTYVSNELRGQGIAGQLVEHLVQYAREKGKVILPECPYVERKLKENLDYHDVLAK</sequence>
<proteinExistence type="predicted"/>
<reference evidence="3" key="2">
    <citation type="submission" date="2020-09" db="EMBL/GenBank/DDBJ databases">
        <authorList>
            <person name="Sun Q."/>
            <person name="Zhou Y."/>
        </authorList>
    </citation>
    <scope>NUCLEOTIDE SEQUENCE</scope>
    <source>
        <strain evidence="3">CGMCC 1.12360</strain>
    </source>
</reference>
<dbReference type="Gene3D" id="3.40.630.30">
    <property type="match status" value="1"/>
</dbReference>
<reference evidence="3" key="1">
    <citation type="journal article" date="2014" name="Int. J. Syst. Evol. Microbiol.">
        <title>Complete genome sequence of Corynebacterium casei LMG S-19264T (=DSM 44701T), isolated from a smear-ripened cheese.</title>
        <authorList>
            <consortium name="US DOE Joint Genome Institute (JGI-PGF)"/>
            <person name="Walter F."/>
            <person name="Albersmeier A."/>
            <person name="Kalinowski J."/>
            <person name="Ruckert C."/>
        </authorList>
    </citation>
    <scope>NUCLEOTIDE SEQUENCE</scope>
    <source>
        <strain evidence="3">CGMCC 1.12360</strain>
    </source>
</reference>
<keyword evidence="4" id="KW-1185">Reference proteome</keyword>
<dbReference type="PANTHER" id="PTHR31435">
    <property type="entry name" value="PROTEIN NATD1"/>
    <property type="match status" value="1"/>
</dbReference>
<dbReference type="CDD" id="cd04301">
    <property type="entry name" value="NAT_SF"/>
    <property type="match status" value="1"/>
</dbReference>
<dbReference type="PROSITE" id="PS51186">
    <property type="entry name" value="GNAT"/>
    <property type="match status" value="1"/>
</dbReference>
<dbReference type="AlphaFoldDB" id="A0A8J2TUK3"/>
<evidence type="ECO:0000313" key="3">
    <source>
        <dbReference type="EMBL" id="GFZ86268.1"/>
    </source>
</evidence>
<dbReference type="Pfam" id="PF14542">
    <property type="entry name" value="Acetyltransf_CG"/>
    <property type="match status" value="1"/>
</dbReference>
<dbReference type="InterPro" id="IPR045057">
    <property type="entry name" value="Gcn5-rel_NAT"/>
</dbReference>
<accession>A0A8J2TUK3</accession>
<dbReference type="PANTHER" id="PTHR31435:SF10">
    <property type="entry name" value="BSR4717 PROTEIN"/>
    <property type="match status" value="1"/>
</dbReference>
<dbReference type="SUPFAM" id="SSF55729">
    <property type="entry name" value="Acyl-CoA N-acyltransferases (Nat)"/>
    <property type="match status" value="1"/>
</dbReference>